<evidence type="ECO:0000256" key="1">
    <source>
        <dbReference type="SAM" id="SignalP"/>
    </source>
</evidence>
<accession>A0ABR1SDF1</accession>
<feature type="signal peptide" evidence="1">
    <location>
        <begin position="1"/>
        <end position="17"/>
    </location>
</feature>
<evidence type="ECO:0000313" key="2">
    <source>
        <dbReference type="EMBL" id="KAK8029052.1"/>
    </source>
</evidence>
<evidence type="ECO:0000313" key="3">
    <source>
        <dbReference type="Proteomes" id="UP001396898"/>
    </source>
</evidence>
<proteinExistence type="predicted"/>
<keyword evidence="3" id="KW-1185">Reference proteome</keyword>
<comment type="caution">
    <text evidence="2">The sequence shown here is derived from an EMBL/GenBank/DDBJ whole genome shotgun (WGS) entry which is preliminary data.</text>
</comment>
<dbReference type="EMBL" id="JAQQWI010000007">
    <property type="protein sequence ID" value="KAK8029052.1"/>
    <property type="molecule type" value="Genomic_DNA"/>
</dbReference>
<organism evidence="2 3">
    <name type="scientific">Apiospora marii</name>
    <dbReference type="NCBI Taxonomy" id="335849"/>
    <lineage>
        <taxon>Eukaryota</taxon>
        <taxon>Fungi</taxon>
        <taxon>Dikarya</taxon>
        <taxon>Ascomycota</taxon>
        <taxon>Pezizomycotina</taxon>
        <taxon>Sordariomycetes</taxon>
        <taxon>Xylariomycetidae</taxon>
        <taxon>Amphisphaeriales</taxon>
        <taxon>Apiosporaceae</taxon>
        <taxon>Apiospora</taxon>
    </lineage>
</organism>
<dbReference type="Proteomes" id="UP001396898">
    <property type="component" value="Unassembled WGS sequence"/>
</dbReference>
<protein>
    <submittedName>
        <fullName evidence="2">Uncharacterized protein</fullName>
    </submittedName>
</protein>
<reference evidence="2 3" key="1">
    <citation type="submission" date="2023-01" db="EMBL/GenBank/DDBJ databases">
        <title>Analysis of 21 Apiospora genomes using comparative genomics revels a genus with tremendous synthesis potential of carbohydrate active enzymes and secondary metabolites.</title>
        <authorList>
            <person name="Sorensen T."/>
        </authorList>
    </citation>
    <scope>NUCLEOTIDE SEQUENCE [LARGE SCALE GENOMIC DNA]</scope>
    <source>
        <strain evidence="2 3">CBS 20057</strain>
    </source>
</reference>
<gene>
    <name evidence="2" type="ORF">PG991_006108</name>
</gene>
<name>A0ABR1SDF1_9PEZI</name>
<feature type="chain" id="PRO_5045790541" evidence="1">
    <location>
        <begin position="18"/>
        <end position="75"/>
    </location>
</feature>
<keyword evidence="1" id="KW-0732">Signal</keyword>
<sequence length="75" mass="8106">MQYPFAILTLAATVVLALPSNIIETRGECAPPAYQCKADHSGWEVCNVDGTWLDGGACPEHTTCTTYPNNLPYCT</sequence>